<sequence length="13" mass="1454">MPTSSSARARYAR</sequence>
<reference evidence="1" key="1">
    <citation type="submission" date="2014-09" db="EMBL/GenBank/DDBJ databases">
        <authorList>
            <person name="Magalhaes I.L.F."/>
            <person name="Oliveira U."/>
            <person name="Santos F.R."/>
            <person name="Vidigal T.H.D.A."/>
            <person name="Brescovit A.D."/>
            <person name="Santos A.J."/>
        </authorList>
    </citation>
    <scope>NUCLEOTIDE SEQUENCE</scope>
    <source>
        <tissue evidence="1">Shoot tissue taken approximately 20 cm above the soil surface</tissue>
    </source>
</reference>
<accession>A0A0A9BSE4</accession>
<reference evidence="1" key="2">
    <citation type="journal article" date="2015" name="Data Brief">
        <title>Shoot transcriptome of the giant reed, Arundo donax.</title>
        <authorList>
            <person name="Barrero R.A."/>
            <person name="Guerrero F.D."/>
            <person name="Moolhuijzen P."/>
            <person name="Goolsby J.A."/>
            <person name="Tidwell J."/>
            <person name="Bellgard S.E."/>
            <person name="Bellgard M.I."/>
        </authorList>
    </citation>
    <scope>NUCLEOTIDE SEQUENCE</scope>
    <source>
        <tissue evidence="1">Shoot tissue taken approximately 20 cm above the soil surface</tissue>
    </source>
</reference>
<name>A0A0A9BSE4_ARUDO</name>
<protein>
    <submittedName>
        <fullName evidence="1">Uncharacterized protein</fullName>
    </submittedName>
</protein>
<proteinExistence type="predicted"/>
<evidence type="ECO:0000313" key="1">
    <source>
        <dbReference type="EMBL" id="JAD62187.1"/>
    </source>
</evidence>
<organism evidence="1">
    <name type="scientific">Arundo donax</name>
    <name type="common">Giant reed</name>
    <name type="synonym">Donax arundinaceus</name>
    <dbReference type="NCBI Taxonomy" id="35708"/>
    <lineage>
        <taxon>Eukaryota</taxon>
        <taxon>Viridiplantae</taxon>
        <taxon>Streptophyta</taxon>
        <taxon>Embryophyta</taxon>
        <taxon>Tracheophyta</taxon>
        <taxon>Spermatophyta</taxon>
        <taxon>Magnoliopsida</taxon>
        <taxon>Liliopsida</taxon>
        <taxon>Poales</taxon>
        <taxon>Poaceae</taxon>
        <taxon>PACMAD clade</taxon>
        <taxon>Arundinoideae</taxon>
        <taxon>Arundineae</taxon>
        <taxon>Arundo</taxon>
    </lineage>
</organism>
<dbReference type="EMBL" id="GBRH01235708">
    <property type="protein sequence ID" value="JAD62187.1"/>
    <property type="molecule type" value="Transcribed_RNA"/>
</dbReference>